<dbReference type="PRINTS" id="PR00007">
    <property type="entry name" value="COMPLEMNTC1Q"/>
</dbReference>
<dbReference type="PANTHER" id="PTHR22923:SF116">
    <property type="entry name" value="C1Q DOMAIN-CONTAINING PROTEIN"/>
    <property type="match status" value="1"/>
</dbReference>
<feature type="coiled-coil region" evidence="4">
    <location>
        <begin position="26"/>
        <end position="53"/>
    </location>
</feature>
<feature type="chain" id="PRO_5033013018" description="C1q domain-containing protein" evidence="5">
    <location>
        <begin position="22"/>
        <end position="237"/>
    </location>
</feature>
<name>A0A8B6CIM4_MYTGA</name>
<dbReference type="InterPro" id="IPR001073">
    <property type="entry name" value="C1q_dom"/>
</dbReference>
<comment type="caution">
    <text evidence="7">The sequence shown here is derived from an EMBL/GenBank/DDBJ whole genome shotgun (WGS) entry which is preliminary data.</text>
</comment>
<evidence type="ECO:0000259" key="6">
    <source>
        <dbReference type="PROSITE" id="PS50871"/>
    </source>
</evidence>
<dbReference type="Proteomes" id="UP000596742">
    <property type="component" value="Unassembled WGS sequence"/>
</dbReference>
<dbReference type="PANTHER" id="PTHR22923">
    <property type="entry name" value="CEREBELLIN-RELATED"/>
    <property type="match status" value="1"/>
</dbReference>
<proteinExistence type="predicted"/>
<comment type="subcellular location">
    <subcellularLocation>
        <location evidence="1">Secreted</location>
    </subcellularLocation>
</comment>
<dbReference type="InterPro" id="IPR008983">
    <property type="entry name" value="Tumour_necrosis_fac-like_dom"/>
</dbReference>
<feature type="domain" description="C1q" evidence="6">
    <location>
        <begin position="100"/>
        <end position="237"/>
    </location>
</feature>
<accession>A0A8B6CIM4</accession>
<evidence type="ECO:0000256" key="3">
    <source>
        <dbReference type="ARBA" id="ARBA00022729"/>
    </source>
</evidence>
<reference evidence="7" key="1">
    <citation type="submission" date="2018-11" db="EMBL/GenBank/DDBJ databases">
        <authorList>
            <person name="Alioto T."/>
            <person name="Alioto T."/>
        </authorList>
    </citation>
    <scope>NUCLEOTIDE SEQUENCE</scope>
</reference>
<evidence type="ECO:0000256" key="5">
    <source>
        <dbReference type="SAM" id="SignalP"/>
    </source>
</evidence>
<dbReference type="Gene3D" id="2.60.120.40">
    <property type="match status" value="1"/>
</dbReference>
<evidence type="ECO:0000313" key="7">
    <source>
        <dbReference type="EMBL" id="VDI04840.1"/>
    </source>
</evidence>
<dbReference type="OrthoDB" id="6046626at2759"/>
<dbReference type="GO" id="GO:0005576">
    <property type="term" value="C:extracellular region"/>
    <property type="evidence" value="ECO:0007669"/>
    <property type="project" value="UniProtKB-SubCell"/>
</dbReference>
<evidence type="ECO:0000313" key="8">
    <source>
        <dbReference type="Proteomes" id="UP000596742"/>
    </source>
</evidence>
<dbReference type="InterPro" id="IPR050822">
    <property type="entry name" value="Cerebellin_Synaptic_Org"/>
</dbReference>
<dbReference type="EMBL" id="UYJE01001747">
    <property type="protein sequence ID" value="VDI04840.1"/>
    <property type="molecule type" value="Genomic_DNA"/>
</dbReference>
<sequence length="237" mass="26663">MKLEVYVVCALFLTTIVFCSGSNVDYDELLSVIAKNTETIRKLEDKLNHHEIKHVEQISILENTIKSQGETLNSQWNQLEDIRNKCRQFKRADVDPSTSSNSSDPAFYAYLEAPETNPKSNMVVKFDTPITNIGGAYNIEKGLFTVPRKGVYVFSWTIVSSDRGVIFTQIVVNSEPIGSMITHAEQSYDFHTTTTVAVKELNQGDVVFIRTNPHSRALGYINSGVHFRSSFSGWSLK</sequence>
<keyword evidence="3 5" id="KW-0732">Signal</keyword>
<dbReference type="SUPFAM" id="SSF49842">
    <property type="entry name" value="TNF-like"/>
    <property type="match status" value="1"/>
</dbReference>
<evidence type="ECO:0000256" key="2">
    <source>
        <dbReference type="ARBA" id="ARBA00022525"/>
    </source>
</evidence>
<dbReference type="SMART" id="SM00110">
    <property type="entry name" value="C1Q"/>
    <property type="match status" value="1"/>
</dbReference>
<organism evidence="7 8">
    <name type="scientific">Mytilus galloprovincialis</name>
    <name type="common">Mediterranean mussel</name>
    <dbReference type="NCBI Taxonomy" id="29158"/>
    <lineage>
        <taxon>Eukaryota</taxon>
        <taxon>Metazoa</taxon>
        <taxon>Spiralia</taxon>
        <taxon>Lophotrochozoa</taxon>
        <taxon>Mollusca</taxon>
        <taxon>Bivalvia</taxon>
        <taxon>Autobranchia</taxon>
        <taxon>Pteriomorphia</taxon>
        <taxon>Mytilida</taxon>
        <taxon>Mytiloidea</taxon>
        <taxon>Mytilidae</taxon>
        <taxon>Mytilinae</taxon>
        <taxon>Mytilus</taxon>
    </lineage>
</organism>
<gene>
    <name evidence="7" type="ORF">MGAL_10B063721</name>
</gene>
<dbReference type="PROSITE" id="PS50871">
    <property type="entry name" value="C1Q"/>
    <property type="match status" value="1"/>
</dbReference>
<dbReference type="Pfam" id="PF00386">
    <property type="entry name" value="C1q"/>
    <property type="match status" value="1"/>
</dbReference>
<protein>
    <recommendedName>
        <fullName evidence="6">C1q domain-containing protein</fullName>
    </recommendedName>
</protein>
<evidence type="ECO:0000256" key="1">
    <source>
        <dbReference type="ARBA" id="ARBA00004613"/>
    </source>
</evidence>
<keyword evidence="4" id="KW-0175">Coiled coil</keyword>
<feature type="signal peptide" evidence="5">
    <location>
        <begin position="1"/>
        <end position="21"/>
    </location>
</feature>
<keyword evidence="8" id="KW-1185">Reference proteome</keyword>
<keyword evidence="2" id="KW-0964">Secreted</keyword>
<evidence type="ECO:0000256" key="4">
    <source>
        <dbReference type="SAM" id="Coils"/>
    </source>
</evidence>
<dbReference type="AlphaFoldDB" id="A0A8B6CIM4"/>